<feature type="domain" description="Protein kinase" evidence="10">
    <location>
        <begin position="357"/>
        <end position="660"/>
    </location>
</feature>
<dbReference type="Gene3D" id="3.80.10.10">
    <property type="entry name" value="Ribonuclease Inhibitor"/>
    <property type="match status" value="1"/>
</dbReference>
<dbReference type="InterPro" id="IPR032675">
    <property type="entry name" value="LRR_dom_sf"/>
</dbReference>
<dbReference type="Gene3D" id="1.10.510.10">
    <property type="entry name" value="Transferase(Phosphotransferase) domain 1"/>
    <property type="match status" value="1"/>
</dbReference>
<sequence>MFFVAPPSQQFVEQAMGGRWNTCKFQFICFVVLILGSGLQGSSSLNLEGSILLKFRARVHADPYNSLASWHPEDYDPCNWSGVNCIDGQVQRLDLSGLSLGGTLAPELGDLVNLRALVLYSNHLSGTIPAEFGYLTKLEVLDLRDNNLTGRIPAEIANLVSLKQLLLCDNNFEGPIPPELEDLSLLSELQFGENFASIANQNFDNWPKFGTESSLKEADNHIINLESSYDLSVHQNTHDLAGVLRRRLLEQSSNLEAVPPKTNGPPPQITTQPISRSSGSFPAVTNEKNQTQASLSPDSSDSQNENKPTESATGARSQPGKARSSGKVWVYVAISLGSAFLLLVVAALFIIWRRRKAKPIGPFKTGISGQLQKAFVTGVPKLNRPELETACEDFSNIVATFDGFTIYKGTLSSGVEIAVASTTVTSSADWSQAAELAYRKMIETLSRVNHKNFVNLLGYCEEVEPFTRMMVFEYAPSGTLFEHLHVKEVEHLDWNARTRAIMGTAYCLQYMHHDLNPPVAHSNLITSSIYLTDDYAAKISEKPFEIVRKAKDSVEHGSTPATESKSPADLAENVYCFGMLLLEVITGRLPHSEEHGSLIDWATPILTEKENIKDLIDPILKSVKMNELEVICEVIQDCIKPNTLQRPTMKQVTSRLREVIPIAPDAAVPRLSPLWWAELEILSVEAA</sequence>
<dbReference type="GO" id="GO:0005524">
    <property type="term" value="F:ATP binding"/>
    <property type="evidence" value="ECO:0007669"/>
    <property type="project" value="InterPro"/>
</dbReference>
<dbReference type="SUPFAM" id="SSF52058">
    <property type="entry name" value="L domain-like"/>
    <property type="match status" value="1"/>
</dbReference>
<keyword evidence="2 9" id="KW-0812">Transmembrane</keyword>
<dbReference type="AlphaFoldDB" id="A0A7C9B8X1"/>
<evidence type="ECO:0000259" key="10">
    <source>
        <dbReference type="PROSITE" id="PS50011"/>
    </source>
</evidence>
<feature type="compositionally biased region" description="Polar residues" evidence="8">
    <location>
        <begin position="286"/>
        <end position="316"/>
    </location>
</feature>
<dbReference type="InterPro" id="IPR013210">
    <property type="entry name" value="LRR_N_plant-typ"/>
</dbReference>
<evidence type="ECO:0000256" key="3">
    <source>
        <dbReference type="ARBA" id="ARBA00022729"/>
    </source>
</evidence>
<evidence type="ECO:0000256" key="4">
    <source>
        <dbReference type="ARBA" id="ARBA00022737"/>
    </source>
</evidence>
<dbReference type="Gene3D" id="3.30.200.20">
    <property type="entry name" value="Phosphorylase Kinase, domain 1"/>
    <property type="match status" value="1"/>
</dbReference>
<feature type="compositionally biased region" description="Polar residues" evidence="8">
    <location>
        <begin position="269"/>
        <end position="280"/>
    </location>
</feature>
<evidence type="ECO:0000256" key="7">
    <source>
        <dbReference type="ARBA" id="ARBA00046288"/>
    </source>
</evidence>
<feature type="region of interest" description="Disordered" evidence="8">
    <location>
        <begin position="253"/>
        <end position="322"/>
    </location>
</feature>
<organism evidence="11">
    <name type="scientific">Opuntia streptacantha</name>
    <name type="common">Prickly pear cactus</name>
    <name type="synonym">Opuntia cardona</name>
    <dbReference type="NCBI Taxonomy" id="393608"/>
    <lineage>
        <taxon>Eukaryota</taxon>
        <taxon>Viridiplantae</taxon>
        <taxon>Streptophyta</taxon>
        <taxon>Embryophyta</taxon>
        <taxon>Tracheophyta</taxon>
        <taxon>Spermatophyta</taxon>
        <taxon>Magnoliopsida</taxon>
        <taxon>eudicotyledons</taxon>
        <taxon>Gunneridae</taxon>
        <taxon>Pentapetalae</taxon>
        <taxon>Caryophyllales</taxon>
        <taxon>Cactineae</taxon>
        <taxon>Cactaceae</taxon>
        <taxon>Opuntioideae</taxon>
        <taxon>Opuntia</taxon>
    </lineage>
</organism>
<dbReference type="PANTHER" id="PTHR46084:SF1">
    <property type="entry name" value="PROTEIN MALE DISCOVERER 2"/>
    <property type="match status" value="1"/>
</dbReference>
<dbReference type="PANTHER" id="PTHR46084">
    <property type="entry name" value="PROTEIN MALE DISCOVERER 2"/>
    <property type="match status" value="1"/>
</dbReference>
<dbReference type="SUPFAM" id="SSF56112">
    <property type="entry name" value="Protein kinase-like (PK-like)"/>
    <property type="match status" value="1"/>
</dbReference>
<accession>A0A7C9B8X1</accession>
<dbReference type="InterPro" id="IPR001611">
    <property type="entry name" value="Leu-rich_rpt"/>
</dbReference>
<evidence type="ECO:0000256" key="1">
    <source>
        <dbReference type="ARBA" id="ARBA00022614"/>
    </source>
</evidence>
<comment type="subcellular location">
    <subcellularLocation>
        <location evidence="7">Endomembrane system</location>
        <topology evidence="7">Single-pass type I membrane protein</topology>
    </subcellularLocation>
</comment>
<keyword evidence="4" id="KW-0677">Repeat</keyword>
<dbReference type="PROSITE" id="PS50011">
    <property type="entry name" value="PROTEIN_KINASE_DOM"/>
    <property type="match status" value="1"/>
</dbReference>
<protein>
    <recommendedName>
        <fullName evidence="10">Protein kinase domain-containing protein</fullName>
    </recommendedName>
</protein>
<evidence type="ECO:0000256" key="9">
    <source>
        <dbReference type="SAM" id="Phobius"/>
    </source>
</evidence>
<evidence type="ECO:0000313" key="11">
    <source>
        <dbReference type="EMBL" id="MBA4681115.1"/>
    </source>
</evidence>
<keyword evidence="1" id="KW-0433">Leucine-rich repeat</keyword>
<dbReference type="Pfam" id="PF08263">
    <property type="entry name" value="LRRNT_2"/>
    <property type="match status" value="1"/>
</dbReference>
<keyword evidence="3" id="KW-0732">Signal</keyword>
<dbReference type="Pfam" id="PF07714">
    <property type="entry name" value="PK_Tyr_Ser-Thr"/>
    <property type="match status" value="1"/>
</dbReference>
<dbReference type="InterPro" id="IPR011009">
    <property type="entry name" value="Kinase-like_dom_sf"/>
</dbReference>
<reference evidence="11" key="1">
    <citation type="journal article" date="2013" name="J. Plant Res.">
        <title>Effect of fungi and light on seed germination of three Opuntia species from semiarid lands of central Mexico.</title>
        <authorList>
            <person name="Delgado-Sanchez P."/>
            <person name="Jimenez-Bremont J.F."/>
            <person name="Guerrero-Gonzalez Mde L."/>
            <person name="Flores J."/>
        </authorList>
    </citation>
    <scope>NUCLEOTIDE SEQUENCE</scope>
    <source>
        <tissue evidence="11">Cladode</tissue>
    </source>
</reference>
<keyword evidence="6 9" id="KW-0472">Membrane</keyword>
<dbReference type="InterPro" id="IPR000719">
    <property type="entry name" value="Prot_kinase_dom"/>
</dbReference>
<evidence type="ECO:0000256" key="2">
    <source>
        <dbReference type="ARBA" id="ARBA00022692"/>
    </source>
</evidence>
<proteinExistence type="predicted"/>
<evidence type="ECO:0000256" key="5">
    <source>
        <dbReference type="ARBA" id="ARBA00022989"/>
    </source>
</evidence>
<dbReference type="GO" id="GO:0004672">
    <property type="term" value="F:protein kinase activity"/>
    <property type="evidence" value="ECO:0007669"/>
    <property type="project" value="InterPro"/>
</dbReference>
<evidence type="ECO:0000256" key="6">
    <source>
        <dbReference type="ARBA" id="ARBA00023136"/>
    </source>
</evidence>
<feature type="transmembrane region" description="Helical" evidence="9">
    <location>
        <begin position="328"/>
        <end position="352"/>
    </location>
</feature>
<dbReference type="FunFam" id="3.80.10.10:FF:000627">
    <property type="entry name" value="Probable leucine-rich repeat receptor-like protein kinase At2g33170"/>
    <property type="match status" value="1"/>
</dbReference>
<dbReference type="InterPro" id="IPR001245">
    <property type="entry name" value="Ser-Thr/Tyr_kinase_cat_dom"/>
</dbReference>
<dbReference type="Pfam" id="PF13855">
    <property type="entry name" value="LRR_8"/>
    <property type="match status" value="1"/>
</dbReference>
<evidence type="ECO:0000256" key="8">
    <source>
        <dbReference type="SAM" id="MobiDB-lite"/>
    </source>
</evidence>
<reference evidence="11" key="2">
    <citation type="submission" date="2020-07" db="EMBL/GenBank/DDBJ databases">
        <authorList>
            <person name="Vera ALvarez R."/>
            <person name="Arias-Moreno D.M."/>
            <person name="Jimenez-Jacinto V."/>
            <person name="Jimenez-Bremont J.F."/>
            <person name="Swaminathan K."/>
            <person name="Moose S.P."/>
            <person name="Guerrero-Gonzalez M.L."/>
            <person name="Marino-Ramirez L."/>
            <person name="Landsman D."/>
            <person name="Rodriguez-Kessler M."/>
            <person name="Delgado-Sanchez P."/>
        </authorList>
    </citation>
    <scope>NUCLEOTIDE SEQUENCE</scope>
    <source>
        <tissue evidence="11">Cladode</tissue>
    </source>
</reference>
<dbReference type="EMBL" id="GISG01289378">
    <property type="protein sequence ID" value="MBA4681115.1"/>
    <property type="molecule type" value="Transcribed_RNA"/>
</dbReference>
<dbReference type="GO" id="GO:0012505">
    <property type="term" value="C:endomembrane system"/>
    <property type="evidence" value="ECO:0007669"/>
    <property type="project" value="UniProtKB-SubCell"/>
</dbReference>
<keyword evidence="5 9" id="KW-1133">Transmembrane helix</keyword>
<name>A0A7C9B8X1_OPUST</name>
<dbReference type="FunFam" id="3.30.200.20:FF:000489">
    <property type="entry name" value="Inactive receptor-like serine/threonine-protein kinase"/>
    <property type="match status" value="1"/>
</dbReference>